<name>A0A433T125_ELYCH</name>
<dbReference type="OrthoDB" id="10608722at2759"/>
<keyword evidence="2" id="KW-1185">Reference proteome</keyword>
<sequence>MSCSRKLTRPVDPDRKIYDIPCFTENIVHSVTIGGAPVLKLCEISLSPGRNIASSQVAYIDDPNLDSEAKMKAARLAVDGHTYQDVKSYSVCTLLNGSTWGLRMRTRSEVNRITVYSSGYFSDSLPSQPTQPNPNPTSHCDTVKHVPRVTMEIVHDHVPKLANKESVTPSTGIVTNATLVTMASIVIKSARTTTTAQVVSRLAVSSARETARWVASVTAGTGNVFTGAFRTGSE</sequence>
<gene>
    <name evidence="1" type="ORF">EGW08_016947</name>
</gene>
<reference evidence="1 2" key="1">
    <citation type="submission" date="2019-01" db="EMBL/GenBank/DDBJ databases">
        <title>A draft genome assembly of the solar-powered sea slug Elysia chlorotica.</title>
        <authorList>
            <person name="Cai H."/>
            <person name="Li Q."/>
            <person name="Fang X."/>
            <person name="Li J."/>
            <person name="Curtis N.E."/>
            <person name="Altenburger A."/>
            <person name="Shibata T."/>
            <person name="Feng M."/>
            <person name="Maeda T."/>
            <person name="Schwartz J.A."/>
            <person name="Shigenobu S."/>
            <person name="Lundholm N."/>
            <person name="Nishiyama T."/>
            <person name="Yang H."/>
            <person name="Hasebe M."/>
            <person name="Li S."/>
            <person name="Pierce S.K."/>
            <person name="Wang J."/>
        </authorList>
    </citation>
    <scope>NUCLEOTIDE SEQUENCE [LARGE SCALE GENOMIC DNA]</scope>
    <source>
        <strain evidence="1">EC2010</strain>
        <tissue evidence="1">Whole organism of an adult</tissue>
    </source>
</reference>
<comment type="caution">
    <text evidence="1">The sequence shown here is derived from an EMBL/GenBank/DDBJ whole genome shotgun (WGS) entry which is preliminary data.</text>
</comment>
<protein>
    <submittedName>
        <fullName evidence="1">Uncharacterized protein</fullName>
    </submittedName>
</protein>
<dbReference type="Proteomes" id="UP000271974">
    <property type="component" value="Unassembled WGS sequence"/>
</dbReference>
<proteinExistence type="predicted"/>
<dbReference type="EMBL" id="RQTK01000755">
    <property type="protein sequence ID" value="RUS75281.1"/>
    <property type="molecule type" value="Genomic_DNA"/>
</dbReference>
<evidence type="ECO:0000313" key="1">
    <source>
        <dbReference type="EMBL" id="RUS75281.1"/>
    </source>
</evidence>
<dbReference type="AlphaFoldDB" id="A0A433T125"/>
<accession>A0A433T125</accession>
<organism evidence="1 2">
    <name type="scientific">Elysia chlorotica</name>
    <name type="common">Eastern emerald elysia</name>
    <name type="synonym">Sea slug</name>
    <dbReference type="NCBI Taxonomy" id="188477"/>
    <lineage>
        <taxon>Eukaryota</taxon>
        <taxon>Metazoa</taxon>
        <taxon>Spiralia</taxon>
        <taxon>Lophotrochozoa</taxon>
        <taxon>Mollusca</taxon>
        <taxon>Gastropoda</taxon>
        <taxon>Heterobranchia</taxon>
        <taxon>Euthyneura</taxon>
        <taxon>Panpulmonata</taxon>
        <taxon>Sacoglossa</taxon>
        <taxon>Placobranchoidea</taxon>
        <taxon>Plakobranchidae</taxon>
        <taxon>Elysia</taxon>
    </lineage>
</organism>
<evidence type="ECO:0000313" key="2">
    <source>
        <dbReference type="Proteomes" id="UP000271974"/>
    </source>
</evidence>